<dbReference type="NCBIfam" id="TIGR00651">
    <property type="entry name" value="pta"/>
    <property type="match status" value="1"/>
</dbReference>
<evidence type="ECO:0000259" key="7">
    <source>
        <dbReference type="Pfam" id="PF01515"/>
    </source>
</evidence>
<dbReference type="EC" id="2.3.1.8" evidence="2"/>
<keyword evidence="4 8" id="KW-0808">Transferase</keyword>
<dbReference type="InterPro" id="IPR042113">
    <property type="entry name" value="P_AcTrfase_dom1"/>
</dbReference>
<name>A0A076FBW0_9BACT</name>
<keyword evidence="9" id="KW-1185">Reference proteome</keyword>
<evidence type="ECO:0000256" key="3">
    <source>
        <dbReference type="ARBA" id="ARBA00021528"/>
    </source>
</evidence>
<dbReference type="InterPro" id="IPR002505">
    <property type="entry name" value="PTA_PTB"/>
</dbReference>
<dbReference type="EMBL" id="CP009043">
    <property type="protein sequence ID" value="AII14897.1"/>
    <property type="molecule type" value="Genomic_DNA"/>
</dbReference>
<dbReference type="InterPro" id="IPR050500">
    <property type="entry name" value="Phos_Acetyltrans/Butyryltrans"/>
</dbReference>
<dbReference type="Gene3D" id="3.40.50.10750">
    <property type="entry name" value="Isocitrate/Isopropylmalate dehydrogenase-like"/>
    <property type="match status" value="1"/>
</dbReference>
<evidence type="ECO:0000313" key="8">
    <source>
        <dbReference type="EMBL" id="AII14897.1"/>
    </source>
</evidence>
<dbReference type="Proteomes" id="UP000028486">
    <property type="component" value="Chromosome"/>
</dbReference>
<organism evidence="8 9">
    <name type="scientific">Campylobacter iguaniorum</name>
    <dbReference type="NCBI Taxonomy" id="1244531"/>
    <lineage>
        <taxon>Bacteria</taxon>
        <taxon>Pseudomonadati</taxon>
        <taxon>Campylobacterota</taxon>
        <taxon>Epsilonproteobacteria</taxon>
        <taxon>Campylobacterales</taxon>
        <taxon>Campylobacteraceae</taxon>
        <taxon>Campylobacter</taxon>
    </lineage>
</organism>
<proteinExistence type="predicted"/>
<gene>
    <name evidence="8" type="primary">pta</name>
    <name evidence="8" type="ORF">CIG1485E_1061</name>
</gene>
<dbReference type="NCBIfam" id="NF004167">
    <property type="entry name" value="PRK05632.1"/>
    <property type="match status" value="1"/>
</dbReference>
<keyword evidence="5 8" id="KW-0012">Acyltransferase</keyword>
<sequence length="462" mass="50453">MLRSIYVLNSDFENHEFKQNLFEHLGKIYKNIVTFFPISDDNVNICNTVLTKTEAIEQIGNGNKNILLKNMIAKFDSIKADFIIVVGGFIDILDDEIAKNLNSPFLLSKQSKFKSKIFKFDVLSSVENIFTKTSTAITPLRFEMSLYQRAAKNIKTVVLPESDDERVLKAAAILLKSGSVKLILLGNKDEINDKANSLGLDLGGIRIIDHSYNEFSEDFAKTLFELRKEKGMELATAKELMKDRTYFGTMLVYKNIANAMVSGASTTTAETIRPALQFIKMKPGVKSVSGSFIMCLDTQIQLFADCAITPNPTTDQLAGVALSTAKTTKDFGLEPKVAMLSYATGDSAKGDDIEFVAEATNKVRQLDPSLAVDGPIQFDAAVDPKVAAKKLPGSKVAGQANTFVFPNLNCGNICYKAVQRSADALAIGPILQGLNKPVNDLSRGCSVEDIVNTVLISAIQGE</sequence>
<accession>A0A076FBW0</accession>
<dbReference type="Gene3D" id="3.40.50.10950">
    <property type="match status" value="1"/>
</dbReference>
<protein>
    <recommendedName>
        <fullName evidence="3">Phosphate acetyltransferase</fullName>
        <ecNumber evidence="2">2.3.1.8</ecNumber>
    </recommendedName>
    <alternativeName>
        <fullName evidence="6">Phosphotransacetylase</fullName>
    </alternativeName>
</protein>
<dbReference type="SUPFAM" id="SSF53659">
    <property type="entry name" value="Isocitrate/Isopropylmalate dehydrogenase-like"/>
    <property type="match status" value="1"/>
</dbReference>
<dbReference type="eggNOG" id="COG0280">
    <property type="taxonomic scope" value="Bacteria"/>
</dbReference>
<dbReference type="KEGG" id="caj:CIG1485E_1061"/>
<comment type="pathway">
    <text evidence="1">Metabolic intermediate biosynthesis; acetyl-CoA biosynthesis; acetyl-CoA from acetate: step 2/2.</text>
</comment>
<dbReference type="STRING" id="1244531.CIG2463D_1153"/>
<dbReference type="RefSeq" id="WP_038454477.1">
    <property type="nucleotide sequence ID" value="NZ_CP009043.1"/>
</dbReference>
<dbReference type="AlphaFoldDB" id="A0A076FBW0"/>
<evidence type="ECO:0000313" key="9">
    <source>
        <dbReference type="Proteomes" id="UP000028486"/>
    </source>
</evidence>
<evidence type="ECO:0000256" key="5">
    <source>
        <dbReference type="ARBA" id="ARBA00023315"/>
    </source>
</evidence>
<reference evidence="9" key="1">
    <citation type="journal article" date="2014" name="Genome Announc.">
        <title>Complete Genome Sequence of Campylobacter iguaniorum Strain 1485ET, Isolated from a Bearded Dragon (Pogona vitticeps).</title>
        <authorList>
            <person name="Gilbert M.J."/>
            <person name="Miller W.G."/>
            <person name="Yee E."/>
            <person name="Kik M."/>
            <person name="Wagenaar J.A."/>
            <person name="Duim B."/>
        </authorList>
    </citation>
    <scope>NUCLEOTIDE SEQUENCE [LARGE SCALE GENOMIC DNA]</scope>
    <source>
        <strain evidence="9">1485E</strain>
    </source>
</reference>
<dbReference type="PANTHER" id="PTHR43356">
    <property type="entry name" value="PHOSPHATE ACETYLTRANSFERASE"/>
    <property type="match status" value="1"/>
</dbReference>
<feature type="domain" description="Phosphate acetyl/butaryl transferase" evidence="7">
    <location>
        <begin position="144"/>
        <end position="458"/>
    </location>
</feature>
<dbReference type="InterPro" id="IPR042112">
    <property type="entry name" value="P_AcTrfase_dom2"/>
</dbReference>
<dbReference type="OrthoDB" id="9808984at2"/>
<dbReference type="HOGENOM" id="CLU_019723_4_1_7"/>
<dbReference type="PANTHER" id="PTHR43356:SF3">
    <property type="entry name" value="PHOSPHATE ACETYLTRANSFERASE"/>
    <property type="match status" value="1"/>
</dbReference>
<evidence type="ECO:0000256" key="1">
    <source>
        <dbReference type="ARBA" id="ARBA00004989"/>
    </source>
</evidence>
<evidence type="ECO:0000256" key="2">
    <source>
        <dbReference type="ARBA" id="ARBA00012707"/>
    </source>
</evidence>
<dbReference type="GO" id="GO:0008959">
    <property type="term" value="F:phosphate acetyltransferase activity"/>
    <property type="evidence" value="ECO:0007669"/>
    <property type="project" value="UniProtKB-EC"/>
</dbReference>
<dbReference type="Pfam" id="PF01515">
    <property type="entry name" value="PTA_PTB"/>
    <property type="match status" value="1"/>
</dbReference>
<evidence type="ECO:0000256" key="6">
    <source>
        <dbReference type="ARBA" id="ARBA00031108"/>
    </source>
</evidence>
<dbReference type="InterPro" id="IPR004614">
    <property type="entry name" value="P_AcTrfase"/>
</dbReference>
<dbReference type="NCBIfam" id="NF007233">
    <property type="entry name" value="PRK09653.1"/>
    <property type="match status" value="1"/>
</dbReference>
<evidence type="ECO:0000256" key="4">
    <source>
        <dbReference type="ARBA" id="ARBA00022679"/>
    </source>
</evidence>